<evidence type="ECO:0000313" key="2">
    <source>
        <dbReference type="Proteomes" id="UP000565441"/>
    </source>
</evidence>
<dbReference type="EMBL" id="JAACJP010000055">
    <property type="protein sequence ID" value="KAF5369662.1"/>
    <property type="molecule type" value="Genomic_DNA"/>
</dbReference>
<comment type="caution">
    <text evidence="1">The sequence shown here is derived from an EMBL/GenBank/DDBJ whole genome shotgun (WGS) entry which is preliminary data.</text>
</comment>
<dbReference type="AlphaFoldDB" id="A0A8H5GRH9"/>
<proteinExistence type="predicted"/>
<accession>A0A8H5GRH9</accession>
<name>A0A8H5GRH9_9AGAR</name>
<organism evidence="1 2">
    <name type="scientific">Tricholomella constricta</name>
    <dbReference type="NCBI Taxonomy" id="117010"/>
    <lineage>
        <taxon>Eukaryota</taxon>
        <taxon>Fungi</taxon>
        <taxon>Dikarya</taxon>
        <taxon>Basidiomycota</taxon>
        <taxon>Agaricomycotina</taxon>
        <taxon>Agaricomycetes</taxon>
        <taxon>Agaricomycetidae</taxon>
        <taxon>Agaricales</taxon>
        <taxon>Tricholomatineae</taxon>
        <taxon>Lyophyllaceae</taxon>
        <taxon>Tricholomella</taxon>
    </lineage>
</organism>
<dbReference type="Proteomes" id="UP000565441">
    <property type="component" value="Unassembled WGS sequence"/>
</dbReference>
<evidence type="ECO:0000313" key="1">
    <source>
        <dbReference type="EMBL" id="KAF5369662.1"/>
    </source>
</evidence>
<keyword evidence="2" id="KW-1185">Reference proteome</keyword>
<protein>
    <submittedName>
        <fullName evidence="1">Uncharacterized protein</fullName>
    </submittedName>
</protein>
<reference evidence="1 2" key="1">
    <citation type="journal article" date="2020" name="ISME J.">
        <title>Uncovering the hidden diversity of litter-decomposition mechanisms in mushroom-forming fungi.</title>
        <authorList>
            <person name="Floudas D."/>
            <person name="Bentzer J."/>
            <person name="Ahren D."/>
            <person name="Johansson T."/>
            <person name="Persson P."/>
            <person name="Tunlid A."/>
        </authorList>
    </citation>
    <scope>NUCLEOTIDE SEQUENCE [LARGE SCALE GENOMIC DNA]</scope>
    <source>
        <strain evidence="1 2">CBS 661.87</strain>
    </source>
</reference>
<dbReference type="OrthoDB" id="3102065at2759"/>
<gene>
    <name evidence="1" type="ORF">D9615_010236</name>
</gene>
<sequence length="144" mass="15393">MSGHLHPSLTKMVQTAIVVMDFIPAPRVPSLVIGEDVVLTLRTYVTAMYPSIVVVLVSRQRSTVETFGFSTQVGFQSVQDIELSSVRPASPARLSVAVNPLDGKTHMSSAAAWVSKEANADGGPARKVSATSTDIDQIRAHECT</sequence>